<sequence>MNTDIISKLASCSIIIFFLQYNALQFAFFSIEQKQLKIYQISMPIFYFFKVCYATIG</sequence>
<evidence type="ECO:0000256" key="1">
    <source>
        <dbReference type="SAM" id="Phobius"/>
    </source>
</evidence>
<name>A0A2G9RFH3_AQUCT</name>
<keyword evidence="1" id="KW-0472">Membrane</keyword>
<evidence type="ECO:0000313" key="3">
    <source>
        <dbReference type="Proteomes" id="UP000228934"/>
    </source>
</evidence>
<dbReference type="EMBL" id="KV938508">
    <property type="protein sequence ID" value="PIO26525.1"/>
    <property type="molecule type" value="Genomic_DNA"/>
</dbReference>
<dbReference type="AlphaFoldDB" id="A0A2G9RFH3"/>
<proteinExistence type="predicted"/>
<organism evidence="2 3">
    <name type="scientific">Aquarana catesbeiana</name>
    <name type="common">American bullfrog</name>
    <name type="synonym">Rana catesbeiana</name>
    <dbReference type="NCBI Taxonomy" id="8400"/>
    <lineage>
        <taxon>Eukaryota</taxon>
        <taxon>Metazoa</taxon>
        <taxon>Chordata</taxon>
        <taxon>Craniata</taxon>
        <taxon>Vertebrata</taxon>
        <taxon>Euteleostomi</taxon>
        <taxon>Amphibia</taxon>
        <taxon>Batrachia</taxon>
        <taxon>Anura</taxon>
        <taxon>Neobatrachia</taxon>
        <taxon>Ranoidea</taxon>
        <taxon>Ranidae</taxon>
        <taxon>Aquarana</taxon>
    </lineage>
</organism>
<accession>A0A2G9RFH3</accession>
<keyword evidence="1" id="KW-1133">Transmembrane helix</keyword>
<dbReference type="Proteomes" id="UP000228934">
    <property type="component" value="Unassembled WGS sequence"/>
</dbReference>
<gene>
    <name evidence="2" type="ORF">AB205_0072700</name>
</gene>
<feature type="transmembrane region" description="Helical" evidence="1">
    <location>
        <begin position="6"/>
        <end position="24"/>
    </location>
</feature>
<reference evidence="3" key="1">
    <citation type="journal article" date="2017" name="Nat. Commun.">
        <title>The North American bullfrog draft genome provides insight into hormonal regulation of long noncoding RNA.</title>
        <authorList>
            <person name="Hammond S.A."/>
            <person name="Warren R.L."/>
            <person name="Vandervalk B.P."/>
            <person name="Kucuk E."/>
            <person name="Khan H."/>
            <person name="Gibb E.A."/>
            <person name="Pandoh P."/>
            <person name="Kirk H."/>
            <person name="Zhao Y."/>
            <person name="Jones M."/>
            <person name="Mungall A.J."/>
            <person name="Coope R."/>
            <person name="Pleasance S."/>
            <person name="Moore R.A."/>
            <person name="Holt R.A."/>
            <person name="Round J.M."/>
            <person name="Ohora S."/>
            <person name="Walle B.V."/>
            <person name="Veldhoen N."/>
            <person name="Helbing C.C."/>
            <person name="Birol I."/>
        </authorList>
    </citation>
    <scope>NUCLEOTIDE SEQUENCE [LARGE SCALE GENOMIC DNA]</scope>
</reference>
<protein>
    <submittedName>
        <fullName evidence="2">Uncharacterized protein</fullName>
    </submittedName>
</protein>
<evidence type="ECO:0000313" key="2">
    <source>
        <dbReference type="EMBL" id="PIO26525.1"/>
    </source>
</evidence>
<keyword evidence="3" id="KW-1185">Reference proteome</keyword>
<keyword evidence="1" id="KW-0812">Transmembrane</keyword>